<evidence type="ECO:0000256" key="1">
    <source>
        <dbReference type="SAM" id="Phobius"/>
    </source>
</evidence>
<feature type="transmembrane region" description="Helical" evidence="1">
    <location>
        <begin position="12"/>
        <end position="33"/>
    </location>
</feature>
<keyword evidence="3" id="KW-1185">Reference proteome</keyword>
<protein>
    <submittedName>
        <fullName evidence="2">Uncharacterized protein</fullName>
    </submittedName>
</protein>
<keyword evidence="1" id="KW-1133">Transmembrane helix</keyword>
<evidence type="ECO:0000313" key="2">
    <source>
        <dbReference type="EnsemblMetazoa" id="tetur178g00020.1"/>
    </source>
</evidence>
<dbReference type="HOGENOM" id="CLU_1973326_0_0_1"/>
<organism evidence="2 3">
    <name type="scientific">Tetranychus urticae</name>
    <name type="common">Two-spotted spider mite</name>
    <dbReference type="NCBI Taxonomy" id="32264"/>
    <lineage>
        <taxon>Eukaryota</taxon>
        <taxon>Metazoa</taxon>
        <taxon>Ecdysozoa</taxon>
        <taxon>Arthropoda</taxon>
        <taxon>Chelicerata</taxon>
        <taxon>Arachnida</taxon>
        <taxon>Acari</taxon>
        <taxon>Acariformes</taxon>
        <taxon>Trombidiformes</taxon>
        <taxon>Prostigmata</taxon>
        <taxon>Eleutherengona</taxon>
        <taxon>Raphignathae</taxon>
        <taxon>Tetranychoidea</taxon>
        <taxon>Tetranychidae</taxon>
        <taxon>Tetranychus</taxon>
    </lineage>
</organism>
<dbReference type="EnsemblMetazoa" id="tetur178g00020.1">
    <property type="protein sequence ID" value="tetur178g00020.1"/>
    <property type="gene ID" value="tetur178g00020"/>
</dbReference>
<proteinExistence type="predicted"/>
<evidence type="ECO:0000313" key="3">
    <source>
        <dbReference type="Proteomes" id="UP000015104"/>
    </source>
</evidence>
<reference evidence="2" key="2">
    <citation type="submission" date="2015-06" db="UniProtKB">
        <authorList>
            <consortium name="EnsemblMetazoa"/>
        </authorList>
    </citation>
    <scope>IDENTIFICATION</scope>
</reference>
<reference evidence="3" key="1">
    <citation type="submission" date="2011-08" db="EMBL/GenBank/DDBJ databases">
        <authorList>
            <person name="Rombauts S."/>
        </authorList>
    </citation>
    <scope>NUCLEOTIDE SEQUENCE</scope>
    <source>
        <strain evidence="3">London</strain>
    </source>
</reference>
<accession>T1KPD1</accession>
<dbReference type="Proteomes" id="UP000015104">
    <property type="component" value="Unassembled WGS sequence"/>
</dbReference>
<dbReference type="EMBL" id="CAEY01000310">
    <property type="status" value="NOT_ANNOTATED_CDS"/>
    <property type="molecule type" value="Genomic_DNA"/>
</dbReference>
<keyword evidence="1" id="KW-0472">Membrane</keyword>
<name>T1KPD1_TETUR</name>
<keyword evidence="1" id="KW-0812">Transmembrane</keyword>
<sequence>MSPKVPLILYHLLSYFLIFCSFFLFYHILVNMVSTRRPRTFIRARFMRSQPLKKKCINMMHHLYENKFIYGKCLEEVVRTLITLQNSPKIQQLRPGEADYFKELVEDMETNDFYTQQSEELIATMLDMFVALDTPP</sequence>
<dbReference type="AlphaFoldDB" id="T1KPD1"/>